<feature type="transmembrane region" description="Helical" evidence="1">
    <location>
        <begin position="37"/>
        <end position="63"/>
    </location>
</feature>
<feature type="transmembrane region" description="Helical" evidence="1">
    <location>
        <begin position="69"/>
        <end position="88"/>
    </location>
</feature>
<keyword evidence="3" id="KW-1185">Reference proteome</keyword>
<keyword evidence="1" id="KW-0812">Transmembrane</keyword>
<accession>A0A7X5LPL9</accession>
<gene>
    <name evidence="2" type="ORF">GTH32_18780</name>
</gene>
<keyword evidence="1" id="KW-1133">Transmembrane helix</keyword>
<proteinExistence type="predicted"/>
<protein>
    <submittedName>
        <fullName evidence="2">Uncharacterized protein</fullName>
    </submittedName>
</protein>
<sequence length="98" mass="10731">MAGGAFFVFVLLVLSTVIASIWLFKGRGSRSGKVVRVALYFCCTLFPAIVIVLLQSIAGYSVILSNMSFILFCCASVYGFVLPIFSGYKIERVKSTRT</sequence>
<evidence type="ECO:0000313" key="2">
    <source>
        <dbReference type="EMBL" id="NDV93219.1"/>
    </source>
</evidence>
<name>A0A7X5LPL9_9ALTE</name>
<feature type="transmembrane region" description="Helical" evidence="1">
    <location>
        <begin position="6"/>
        <end position="25"/>
    </location>
</feature>
<dbReference type="RefSeq" id="WP_163088680.1">
    <property type="nucleotide sequence ID" value="NZ_JAAAWN010000053.1"/>
</dbReference>
<reference evidence="2 3" key="1">
    <citation type="submission" date="2020-01" db="EMBL/GenBank/DDBJ databases">
        <authorList>
            <person name="Chen J."/>
            <person name="Zhu S."/>
            <person name="Yang J."/>
        </authorList>
    </citation>
    <scope>NUCLEOTIDE SEQUENCE [LARGE SCALE GENOMIC DNA]</scope>
    <source>
        <strain evidence="2 3">345S023</strain>
    </source>
</reference>
<evidence type="ECO:0000313" key="3">
    <source>
        <dbReference type="Proteomes" id="UP000470213"/>
    </source>
</evidence>
<dbReference type="Proteomes" id="UP000470213">
    <property type="component" value="Unassembled WGS sequence"/>
</dbReference>
<dbReference type="EMBL" id="JAAAWN010000053">
    <property type="protein sequence ID" value="NDV93219.1"/>
    <property type="molecule type" value="Genomic_DNA"/>
</dbReference>
<dbReference type="AlphaFoldDB" id="A0A7X5LPL9"/>
<evidence type="ECO:0000256" key="1">
    <source>
        <dbReference type="SAM" id="Phobius"/>
    </source>
</evidence>
<comment type="caution">
    <text evidence="2">The sequence shown here is derived from an EMBL/GenBank/DDBJ whole genome shotgun (WGS) entry which is preliminary data.</text>
</comment>
<organism evidence="2 3">
    <name type="scientific">Alteromonas profundi</name>
    <dbReference type="NCBI Taxonomy" id="2696062"/>
    <lineage>
        <taxon>Bacteria</taxon>
        <taxon>Pseudomonadati</taxon>
        <taxon>Pseudomonadota</taxon>
        <taxon>Gammaproteobacteria</taxon>
        <taxon>Alteromonadales</taxon>
        <taxon>Alteromonadaceae</taxon>
        <taxon>Alteromonas/Salinimonas group</taxon>
        <taxon>Alteromonas</taxon>
    </lineage>
</organism>
<keyword evidence="1" id="KW-0472">Membrane</keyword>